<feature type="region of interest" description="Disordered" evidence="1">
    <location>
        <begin position="514"/>
        <end position="550"/>
    </location>
</feature>
<feature type="domain" description="DUF7623" evidence="2">
    <location>
        <begin position="181"/>
        <end position="243"/>
    </location>
</feature>
<feature type="domain" description="DUF7623" evidence="2">
    <location>
        <begin position="103"/>
        <end position="163"/>
    </location>
</feature>
<dbReference type="EMBL" id="MKKU01000489">
    <property type="protein sequence ID" value="RNF10142.1"/>
    <property type="molecule type" value="Genomic_DNA"/>
</dbReference>
<dbReference type="RefSeq" id="XP_029226174.1">
    <property type="nucleotide sequence ID" value="XM_029373739.1"/>
</dbReference>
<sequence>MRIRAEQLAADTLKLRAAEERAAARVAALYPYVDSAPLGVALWSLSVETDEQFCALLRSHGEALEKKAGSVRETESALNARAQAMAKALLEEEEALATALPFLGRSVKGVPLRELALMSDTVFAELAERHAQEASSGDAAGRSRLEQDIRDQAGRIAREVRAARRLYAVRGEDLLERYPFLPEEPVRGVLLGDVRPVQQPPFRELSNRLDELRRDPARNAAAIRTMEEQMAALVVRLAEERAEATRKTQEQFPFLPRRVLGVRLGDLPLHEDDMLAQLARRRSRQLKYASNVKDVNHTEEEMVKRAEELARSAKLVEAHRMKANEYVRARNPFLVYEDRKCVPLSEIPLAGDAVYQGLFREHLAALADAEANAAQITGLEDALRSRADELALGECEKESQLTMYSFLGTHNVPGWSDALLRDVEFQQLRNRYDELSKDPQGNAKALRELEDAMDARGRAVAEELRTAEAGEAAGQPLHATHAGVSPVLGHMKTCWRMPRGGVRLLLVAPYGNWRPPPRAAGDAPGRPSRMRMPPRWGTRPLEGAMTSCPM</sequence>
<dbReference type="AlphaFoldDB" id="A0A3R7KM03"/>
<protein>
    <recommendedName>
        <fullName evidence="2">DUF7623 domain-containing protein</fullName>
    </recommendedName>
</protein>
<dbReference type="Pfam" id="PF24610">
    <property type="entry name" value="DUF7623"/>
    <property type="match status" value="6"/>
</dbReference>
<comment type="caution">
    <text evidence="3">The sequence shown here is derived from an EMBL/GenBank/DDBJ whole genome shotgun (WGS) entry which is preliminary data.</text>
</comment>
<feature type="domain" description="DUF7623" evidence="2">
    <location>
        <begin position="420"/>
        <end position="467"/>
    </location>
</feature>
<evidence type="ECO:0000256" key="1">
    <source>
        <dbReference type="SAM" id="MobiDB-lite"/>
    </source>
</evidence>
<gene>
    <name evidence="3" type="ORF">Tco025E_06871</name>
</gene>
<evidence type="ECO:0000259" key="2">
    <source>
        <dbReference type="Pfam" id="PF24610"/>
    </source>
</evidence>
<dbReference type="GeneID" id="40320482"/>
<name>A0A3R7KM03_9TRYP</name>
<evidence type="ECO:0000313" key="4">
    <source>
        <dbReference type="Proteomes" id="UP000284403"/>
    </source>
</evidence>
<proteinExistence type="predicted"/>
<organism evidence="3 4">
    <name type="scientific">Trypanosoma conorhini</name>
    <dbReference type="NCBI Taxonomy" id="83891"/>
    <lineage>
        <taxon>Eukaryota</taxon>
        <taxon>Discoba</taxon>
        <taxon>Euglenozoa</taxon>
        <taxon>Kinetoplastea</taxon>
        <taxon>Metakinetoplastina</taxon>
        <taxon>Trypanosomatida</taxon>
        <taxon>Trypanosomatidae</taxon>
        <taxon>Trypanosoma</taxon>
    </lineage>
</organism>
<keyword evidence="4" id="KW-1185">Reference proteome</keyword>
<reference evidence="3 4" key="1">
    <citation type="journal article" date="2018" name="BMC Genomics">
        <title>Genomic comparison of Trypanosoma conorhini and Trypanosoma rangeli to Trypanosoma cruzi strains of high and low virulence.</title>
        <authorList>
            <person name="Bradwell K.R."/>
            <person name="Koparde V.N."/>
            <person name="Matveyev A.V."/>
            <person name="Serrano M.G."/>
            <person name="Alves J.M."/>
            <person name="Parikh H."/>
            <person name="Huang B."/>
            <person name="Lee V."/>
            <person name="Espinosa-Alvarez O."/>
            <person name="Ortiz P.A."/>
            <person name="Costa-Martins A.G."/>
            <person name="Teixeira M.M."/>
            <person name="Buck G.A."/>
        </authorList>
    </citation>
    <scope>NUCLEOTIDE SEQUENCE [LARGE SCALE GENOMIC DNA]</scope>
    <source>
        <strain evidence="3 4">025E</strain>
    </source>
</reference>
<evidence type="ECO:0000313" key="3">
    <source>
        <dbReference type="EMBL" id="RNF10142.1"/>
    </source>
</evidence>
<feature type="domain" description="DUF7623" evidence="2">
    <location>
        <begin position="342"/>
        <end position="394"/>
    </location>
</feature>
<feature type="compositionally biased region" description="Low complexity" evidence="1">
    <location>
        <begin position="519"/>
        <end position="535"/>
    </location>
</feature>
<dbReference type="Proteomes" id="UP000284403">
    <property type="component" value="Unassembled WGS sequence"/>
</dbReference>
<feature type="domain" description="DUF7623" evidence="2">
    <location>
        <begin position="34"/>
        <end position="93"/>
    </location>
</feature>
<accession>A0A3R7KM03</accession>
<dbReference type="InterPro" id="IPR056040">
    <property type="entry name" value="DUF7623"/>
</dbReference>
<dbReference type="OrthoDB" id="252314at2759"/>
<feature type="domain" description="DUF7623" evidence="2">
    <location>
        <begin position="255"/>
        <end position="314"/>
    </location>
</feature>